<proteinExistence type="predicted"/>
<keyword evidence="3" id="KW-1185">Reference proteome</keyword>
<dbReference type="InterPro" id="IPR029787">
    <property type="entry name" value="Nucleotide_cyclase"/>
</dbReference>
<dbReference type="Pfam" id="PF00990">
    <property type="entry name" value="GGDEF"/>
    <property type="match status" value="1"/>
</dbReference>
<dbReference type="Proteomes" id="UP000184052">
    <property type="component" value="Unassembled WGS sequence"/>
</dbReference>
<dbReference type="PROSITE" id="PS50887">
    <property type="entry name" value="GGDEF"/>
    <property type="match status" value="1"/>
</dbReference>
<feature type="domain" description="GGDEF" evidence="1">
    <location>
        <begin position="180"/>
        <end position="306"/>
    </location>
</feature>
<dbReference type="PANTHER" id="PTHR45138">
    <property type="entry name" value="REGULATORY COMPONENTS OF SENSORY TRANSDUCTION SYSTEM"/>
    <property type="match status" value="1"/>
</dbReference>
<accession>A0A1M6F7X2</accession>
<dbReference type="Gene3D" id="3.30.450.20">
    <property type="entry name" value="PAS domain"/>
    <property type="match status" value="1"/>
</dbReference>
<dbReference type="InterPro" id="IPR000014">
    <property type="entry name" value="PAS"/>
</dbReference>
<dbReference type="STRING" id="1121476.SAMN02745751_01386"/>
<dbReference type="OrthoDB" id="9805474at2"/>
<gene>
    <name evidence="2" type="ORF">SAMN02745751_01386</name>
</gene>
<dbReference type="SUPFAM" id="SSF55073">
    <property type="entry name" value="Nucleotide cyclase"/>
    <property type="match status" value="1"/>
</dbReference>
<dbReference type="Gene3D" id="3.30.70.270">
    <property type="match status" value="1"/>
</dbReference>
<dbReference type="AlphaFoldDB" id="A0A1M6F7X2"/>
<dbReference type="Pfam" id="PF13188">
    <property type="entry name" value="PAS_8"/>
    <property type="match status" value="1"/>
</dbReference>
<dbReference type="NCBIfam" id="TIGR00254">
    <property type="entry name" value="GGDEF"/>
    <property type="match status" value="1"/>
</dbReference>
<sequence length="306" mass="34835">MDNTELLSLPQAVIDVLPVGIVQCGLVLDDDSNIKDIRILKANKGIKEITGYNNYELYNKTMKELFPSISESVYDWIKILGEAALYVGKKHIEQYMNMFDKYLSIDVVSIEKNSFYLVMDDITDKKEFNRNILEKDSEINYINEELRKKANLDNMTLAYNYQFIMKLLKEEAAAANEGIKKFTVALLDIDGFTEINRNHGIEIGDRVLEETSEALKNSMRKIDSLARTGGDEFLLLLTNVDINIAKIVIERMRTQLDLDVRAIEGENITLSGAVLEYEGGGCEAFYHKLRDKLAKAKSLGYNTIIF</sequence>
<reference evidence="2 3" key="1">
    <citation type="submission" date="2016-11" db="EMBL/GenBank/DDBJ databases">
        <authorList>
            <person name="Jaros S."/>
            <person name="Januszkiewicz K."/>
            <person name="Wedrychowicz H."/>
        </authorList>
    </citation>
    <scope>NUCLEOTIDE SEQUENCE [LARGE SCALE GENOMIC DNA]</scope>
    <source>
        <strain evidence="2 3">DSM 17477</strain>
    </source>
</reference>
<name>A0A1M6F7X2_9FIRM</name>
<evidence type="ECO:0000313" key="3">
    <source>
        <dbReference type="Proteomes" id="UP000184052"/>
    </source>
</evidence>
<dbReference type="CDD" id="cd01949">
    <property type="entry name" value="GGDEF"/>
    <property type="match status" value="1"/>
</dbReference>
<dbReference type="InterPro" id="IPR050469">
    <property type="entry name" value="Diguanylate_Cyclase"/>
</dbReference>
<dbReference type="PANTHER" id="PTHR45138:SF9">
    <property type="entry name" value="DIGUANYLATE CYCLASE DGCM-RELATED"/>
    <property type="match status" value="1"/>
</dbReference>
<dbReference type="InterPro" id="IPR043128">
    <property type="entry name" value="Rev_trsase/Diguanyl_cyclase"/>
</dbReference>
<dbReference type="InterPro" id="IPR000160">
    <property type="entry name" value="GGDEF_dom"/>
</dbReference>
<protein>
    <submittedName>
        <fullName evidence="2">Diguanylate cyclase (GGDEF) domain-containing protein</fullName>
    </submittedName>
</protein>
<dbReference type="GO" id="GO:0052621">
    <property type="term" value="F:diguanylate cyclase activity"/>
    <property type="evidence" value="ECO:0007669"/>
    <property type="project" value="TreeGrafter"/>
</dbReference>
<dbReference type="EMBL" id="FQZL01000008">
    <property type="protein sequence ID" value="SHI93844.1"/>
    <property type="molecule type" value="Genomic_DNA"/>
</dbReference>
<organism evidence="2 3">
    <name type="scientific">Dethiosulfatibacter aminovorans DSM 17477</name>
    <dbReference type="NCBI Taxonomy" id="1121476"/>
    <lineage>
        <taxon>Bacteria</taxon>
        <taxon>Bacillati</taxon>
        <taxon>Bacillota</taxon>
        <taxon>Tissierellia</taxon>
        <taxon>Dethiosulfatibacter</taxon>
    </lineage>
</organism>
<evidence type="ECO:0000259" key="1">
    <source>
        <dbReference type="PROSITE" id="PS50887"/>
    </source>
</evidence>
<dbReference type="RefSeq" id="WP_073048855.1">
    <property type="nucleotide sequence ID" value="NZ_FQZL01000008.1"/>
</dbReference>
<dbReference type="SMART" id="SM00267">
    <property type="entry name" value="GGDEF"/>
    <property type="match status" value="1"/>
</dbReference>
<evidence type="ECO:0000313" key="2">
    <source>
        <dbReference type="EMBL" id="SHI93844.1"/>
    </source>
</evidence>